<feature type="region of interest" description="Disordered" evidence="1">
    <location>
        <begin position="50"/>
        <end position="75"/>
    </location>
</feature>
<evidence type="ECO:0000313" key="3">
    <source>
        <dbReference type="Proteomes" id="UP000324222"/>
    </source>
</evidence>
<proteinExistence type="predicted"/>
<reference evidence="2 3" key="1">
    <citation type="submission" date="2019-05" db="EMBL/GenBank/DDBJ databases">
        <title>Another draft genome of Portunus trituberculatus and its Hox gene families provides insights of decapod evolution.</title>
        <authorList>
            <person name="Jeong J.-H."/>
            <person name="Song I."/>
            <person name="Kim S."/>
            <person name="Choi T."/>
            <person name="Kim D."/>
            <person name="Ryu S."/>
            <person name="Kim W."/>
        </authorList>
    </citation>
    <scope>NUCLEOTIDE SEQUENCE [LARGE SCALE GENOMIC DNA]</scope>
    <source>
        <tissue evidence="2">Muscle</tissue>
    </source>
</reference>
<keyword evidence="3" id="KW-1185">Reference proteome</keyword>
<evidence type="ECO:0000256" key="1">
    <source>
        <dbReference type="SAM" id="MobiDB-lite"/>
    </source>
</evidence>
<dbReference type="Proteomes" id="UP000324222">
    <property type="component" value="Unassembled WGS sequence"/>
</dbReference>
<organism evidence="2 3">
    <name type="scientific">Portunus trituberculatus</name>
    <name type="common">Swimming crab</name>
    <name type="synonym">Neptunus trituberculatus</name>
    <dbReference type="NCBI Taxonomy" id="210409"/>
    <lineage>
        <taxon>Eukaryota</taxon>
        <taxon>Metazoa</taxon>
        <taxon>Ecdysozoa</taxon>
        <taxon>Arthropoda</taxon>
        <taxon>Crustacea</taxon>
        <taxon>Multicrustacea</taxon>
        <taxon>Malacostraca</taxon>
        <taxon>Eumalacostraca</taxon>
        <taxon>Eucarida</taxon>
        <taxon>Decapoda</taxon>
        <taxon>Pleocyemata</taxon>
        <taxon>Brachyura</taxon>
        <taxon>Eubrachyura</taxon>
        <taxon>Portunoidea</taxon>
        <taxon>Portunidae</taxon>
        <taxon>Portuninae</taxon>
        <taxon>Portunus</taxon>
    </lineage>
</organism>
<feature type="compositionally biased region" description="Polar residues" evidence="1">
    <location>
        <begin position="56"/>
        <end position="68"/>
    </location>
</feature>
<protein>
    <submittedName>
        <fullName evidence="2">Uncharacterized protein</fullName>
    </submittedName>
</protein>
<name>A0A5B7GDJ2_PORTR</name>
<dbReference type="EMBL" id="VSRR010013095">
    <property type="protein sequence ID" value="MPC55353.1"/>
    <property type="molecule type" value="Genomic_DNA"/>
</dbReference>
<evidence type="ECO:0000313" key="2">
    <source>
        <dbReference type="EMBL" id="MPC55353.1"/>
    </source>
</evidence>
<sequence length="75" mass="7654">MQTEVVDLHAITDVSLASVAEPTHSVGRSLGAEASYDSEHVQHGFVEPVGLDPAGSNDTESVAATNGYPTAACDA</sequence>
<gene>
    <name evidence="2" type="ORF">E2C01_049286</name>
</gene>
<accession>A0A5B7GDJ2</accession>
<dbReference type="AlphaFoldDB" id="A0A5B7GDJ2"/>
<comment type="caution">
    <text evidence="2">The sequence shown here is derived from an EMBL/GenBank/DDBJ whole genome shotgun (WGS) entry which is preliminary data.</text>
</comment>